<reference evidence="13 14" key="1">
    <citation type="submission" date="2020-04" db="EMBL/GenBank/DDBJ databases">
        <authorList>
            <person name="De Canck E."/>
        </authorList>
    </citation>
    <scope>NUCLEOTIDE SEQUENCE [LARGE SCALE GENOMIC DNA]</scope>
    <source>
        <strain evidence="13 14">LMG 28688</strain>
    </source>
</reference>
<evidence type="ECO:0000256" key="1">
    <source>
        <dbReference type="ARBA" id="ARBA00004571"/>
    </source>
</evidence>
<accession>A0A6J5GQU7</accession>
<keyword evidence="5" id="KW-0812">Transmembrane</keyword>
<dbReference type="CDD" id="cd00342">
    <property type="entry name" value="gram_neg_porins"/>
    <property type="match status" value="1"/>
</dbReference>
<evidence type="ECO:0000256" key="4">
    <source>
        <dbReference type="ARBA" id="ARBA00022452"/>
    </source>
</evidence>
<evidence type="ECO:0000313" key="14">
    <source>
        <dbReference type="Proteomes" id="UP000494119"/>
    </source>
</evidence>
<dbReference type="Gene3D" id="2.40.160.10">
    <property type="entry name" value="Porin"/>
    <property type="match status" value="1"/>
</dbReference>
<dbReference type="PANTHER" id="PTHR34501">
    <property type="entry name" value="PROTEIN YDDL-RELATED"/>
    <property type="match status" value="1"/>
</dbReference>
<evidence type="ECO:0000256" key="3">
    <source>
        <dbReference type="ARBA" id="ARBA00022448"/>
    </source>
</evidence>
<evidence type="ECO:0000313" key="13">
    <source>
        <dbReference type="EMBL" id="CAB3804025.1"/>
    </source>
</evidence>
<sequence>MKKSLLALAALGAFAGVAHAQSSVTLYGIIDEGFNINTNTGGKHLYNLSSGVMQGSRFGLRGAEDLGGGLKAVFVLENGFDVNNGKLGQGGLMFGRQAYVGLSSSQFGTVTFGRQYDSVVDYVGPLEAGDQWGGYLAAHPQDLDNFNNAYRTNNTVKFTSVNYAGLTFGGTYSFGGQAGNFTGNQIWSLGAGYNNGPLALGIGYLNARTPNAFGGLFNNGPSSSPLTTASTPVYGGFATANTYQVIGAGGAYTFGAATFGLTYSNISFRNLGTTGQTRYETGSNVFFNNVEANFKYQFTPALLAGFAFDFTDGQSVTLANGTSQSGAKYFQYSLGTDYFLSKRTDVYLIGVYQHATGTDSTGAAAVAALNGPIVPSSNGNQFQARIGIRHKF</sequence>
<keyword evidence="7" id="KW-0406">Ion transport</keyword>
<organism evidence="13 14">
    <name type="scientific">Paraburkholderia caffeinitolerans</name>
    <dbReference type="NCBI Taxonomy" id="1723730"/>
    <lineage>
        <taxon>Bacteria</taxon>
        <taxon>Pseudomonadati</taxon>
        <taxon>Pseudomonadota</taxon>
        <taxon>Betaproteobacteria</taxon>
        <taxon>Burkholderiales</taxon>
        <taxon>Burkholderiaceae</taxon>
        <taxon>Paraburkholderia</taxon>
    </lineage>
</organism>
<proteinExistence type="predicted"/>
<dbReference type="RefSeq" id="WP_129562898.1">
    <property type="nucleotide sequence ID" value="NZ_CADIKL010000042.1"/>
</dbReference>
<keyword evidence="10" id="KW-0998">Cell outer membrane</keyword>
<dbReference type="InterPro" id="IPR001702">
    <property type="entry name" value="Porin_Gram-ve"/>
</dbReference>
<dbReference type="SUPFAM" id="SSF56935">
    <property type="entry name" value="Porins"/>
    <property type="match status" value="1"/>
</dbReference>
<dbReference type="GO" id="GO:0009279">
    <property type="term" value="C:cell outer membrane"/>
    <property type="evidence" value="ECO:0007669"/>
    <property type="project" value="UniProtKB-SubCell"/>
</dbReference>
<protein>
    <submittedName>
        <fullName evidence="13">Outer membrane porin protein</fullName>
    </submittedName>
</protein>
<dbReference type="InterPro" id="IPR002299">
    <property type="entry name" value="Porin_Neis"/>
</dbReference>
<evidence type="ECO:0000256" key="9">
    <source>
        <dbReference type="ARBA" id="ARBA00023136"/>
    </source>
</evidence>
<evidence type="ECO:0000256" key="6">
    <source>
        <dbReference type="ARBA" id="ARBA00022729"/>
    </source>
</evidence>
<dbReference type="Proteomes" id="UP000494119">
    <property type="component" value="Unassembled WGS sequence"/>
</dbReference>
<dbReference type="EMBL" id="CADIKL010000042">
    <property type="protein sequence ID" value="CAB3804025.1"/>
    <property type="molecule type" value="Genomic_DNA"/>
</dbReference>
<keyword evidence="3" id="KW-0813">Transport</keyword>
<evidence type="ECO:0000256" key="5">
    <source>
        <dbReference type="ARBA" id="ARBA00022692"/>
    </source>
</evidence>
<keyword evidence="9" id="KW-0472">Membrane</keyword>
<evidence type="ECO:0000256" key="11">
    <source>
        <dbReference type="SAM" id="SignalP"/>
    </source>
</evidence>
<dbReference type="GO" id="GO:0046930">
    <property type="term" value="C:pore complex"/>
    <property type="evidence" value="ECO:0007669"/>
    <property type="project" value="UniProtKB-KW"/>
</dbReference>
<keyword evidence="8" id="KW-0626">Porin</keyword>
<evidence type="ECO:0000256" key="7">
    <source>
        <dbReference type="ARBA" id="ARBA00023065"/>
    </source>
</evidence>
<keyword evidence="6 11" id="KW-0732">Signal</keyword>
<keyword evidence="4" id="KW-1134">Transmembrane beta strand</keyword>
<dbReference type="Pfam" id="PF13609">
    <property type="entry name" value="Porin_4"/>
    <property type="match status" value="1"/>
</dbReference>
<dbReference type="PRINTS" id="PR00182">
    <property type="entry name" value="ECOLNEIPORIN"/>
</dbReference>
<dbReference type="GO" id="GO:0015288">
    <property type="term" value="F:porin activity"/>
    <property type="evidence" value="ECO:0007669"/>
    <property type="project" value="UniProtKB-KW"/>
</dbReference>
<dbReference type="GO" id="GO:0034220">
    <property type="term" value="P:monoatomic ion transmembrane transport"/>
    <property type="evidence" value="ECO:0007669"/>
    <property type="project" value="InterPro"/>
</dbReference>
<comment type="subunit">
    <text evidence="2">Homotrimer.</text>
</comment>
<feature type="domain" description="Porin" evidence="12">
    <location>
        <begin position="7"/>
        <end position="353"/>
    </location>
</feature>
<dbReference type="InterPro" id="IPR023614">
    <property type="entry name" value="Porin_dom_sf"/>
</dbReference>
<keyword evidence="14" id="KW-1185">Reference proteome</keyword>
<name>A0A6J5GQU7_9BURK</name>
<evidence type="ECO:0000259" key="12">
    <source>
        <dbReference type="Pfam" id="PF13609"/>
    </source>
</evidence>
<dbReference type="InterPro" id="IPR033900">
    <property type="entry name" value="Gram_neg_porin_domain"/>
</dbReference>
<dbReference type="PRINTS" id="PR00184">
    <property type="entry name" value="NEISSPPORIN"/>
</dbReference>
<evidence type="ECO:0000256" key="2">
    <source>
        <dbReference type="ARBA" id="ARBA00011233"/>
    </source>
</evidence>
<dbReference type="PANTHER" id="PTHR34501:SF9">
    <property type="entry name" value="MAJOR OUTER MEMBRANE PROTEIN P.IA"/>
    <property type="match status" value="1"/>
</dbReference>
<dbReference type="InterPro" id="IPR050298">
    <property type="entry name" value="Gram-neg_bact_OMP"/>
</dbReference>
<gene>
    <name evidence="13" type="ORF">LMG28688_05882</name>
</gene>
<feature type="signal peptide" evidence="11">
    <location>
        <begin position="1"/>
        <end position="20"/>
    </location>
</feature>
<dbReference type="AlphaFoldDB" id="A0A6J5GQU7"/>
<feature type="chain" id="PRO_5026671323" evidence="11">
    <location>
        <begin position="21"/>
        <end position="392"/>
    </location>
</feature>
<evidence type="ECO:0000256" key="10">
    <source>
        <dbReference type="ARBA" id="ARBA00023237"/>
    </source>
</evidence>
<comment type="subcellular location">
    <subcellularLocation>
        <location evidence="1">Cell outer membrane</location>
        <topology evidence="1">Multi-pass membrane protein</topology>
    </subcellularLocation>
</comment>
<evidence type="ECO:0000256" key="8">
    <source>
        <dbReference type="ARBA" id="ARBA00023114"/>
    </source>
</evidence>